<feature type="transmembrane region" description="Helical" evidence="1">
    <location>
        <begin position="12"/>
        <end position="38"/>
    </location>
</feature>
<feature type="transmembrane region" description="Helical" evidence="1">
    <location>
        <begin position="50"/>
        <end position="73"/>
    </location>
</feature>
<dbReference type="EMBL" id="CP034437">
    <property type="protein sequence ID" value="AZN41760.1"/>
    <property type="molecule type" value="Genomic_DNA"/>
</dbReference>
<name>A0A3Q8X7G1_9BACL</name>
<dbReference type="AlphaFoldDB" id="A0A3Q8X7G1"/>
<evidence type="ECO:0000313" key="2">
    <source>
        <dbReference type="EMBL" id="AZN41760.1"/>
    </source>
</evidence>
<dbReference type="RefSeq" id="WP_126017466.1">
    <property type="nucleotide sequence ID" value="NZ_CP034437.1"/>
</dbReference>
<protein>
    <submittedName>
        <fullName evidence="2">Uncharacterized protein</fullName>
    </submittedName>
</protein>
<organism evidence="2 3">
    <name type="scientific">Paenibacillus albus</name>
    <dbReference type="NCBI Taxonomy" id="2495582"/>
    <lineage>
        <taxon>Bacteria</taxon>
        <taxon>Bacillati</taxon>
        <taxon>Bacillota</taxon>
        <taxon>Bacilli</taxon>
        <taxon>Bacillales</taxon>
        <taxon>Paenibacillaceae</taxon>
        <taxon>Paenibacillus</taxon>
    </lineage>
</organism>
<evidence type="ECO:0000313" key="3">
    <source>
        <dbReference type="Proteomes" id="UP000272528"/>
    </source>
</evidence>
<keyword evidence="1" id="KW-1133">Transmembrane helix</keyword>
<reference evidence="3" key="1">
    <citation type="submission" date="2018-12" db="EMBL/GenBank/DDBJ databases">
        <title>Genome sequence of Peanibacillus sp.</title>
        <authorList>
            <person name="Subramani G."/>
            <person name="Srinivasan S."/>
            <person name="Kim M.K."/>
        </authorList>
    </citation>
    <scope>NUCLEOTIDE SEQUENCE [LARGE SCALE GENOMIC DNA]</scope>
    <source>
        <strain evidence="3">18JY67-1</strain>
    </source>
</reference>
<sequence>MKNLMFTKRNIIIVVGNALAYIILGFLLFMVLVMLGAIESNDRVKEIINIFVSVIVGLILLGAIAWCVNAFVISRFKRDK</sequence>
<dbReference type="Proteomes" id="UP000272528">
    <property type="component" value="Chromosome"/>
</dbReference>
<keyword evidence="1" id="KW-0812">Transmembrane</keyword>
<accession>A0A3Q8X7G1</accession>
<dbReference type="KEGG" id="palb:EJC50_20345"/>
<proteinExistence type="predicted"/>
<gene>
    <name evidence="2" type="ORF">EJC50_20345</name>
</gene>
<keyword evidence="1" id="KW-0472">Membrane</keyword>
<evidence type="ECO:0000256" key="1">
    <source>
        <dbReference type="SAM" id="Phobius"/>
    </source>
</evidence>
<keyword evidence="3" id="KW-1185">Reference proteome</keyword>
<dbReference type="OrthoDB" id="9904898at2"/>